<keyword evidence="2" id="KW-1185">Reference proteome</keyword>
<evidence type="ECO:0000313" key="2">
    <source>
        <dbReference type="Proteomes" id="UP001226091"/>
    </source>
</evidence>
<accession>A0ACD4RF73</accession>
<protein>
    <submittedName>
        <fullName evidence="1">Dihydrofolate reductase family protein</fullName>
    </submittedName>
</protein>
<dbReference type="Proteomes" id="UP001226091">
    <property type="component" value="Chromosome"/>
</dbReference>
<sequence length="125" mass="14141">MGKKTYDHVLVLTNNQYPYEGKTSYVFTRKETSTNSDIHFTNEDPVSLAGKLKSQQGKDIWLVGGAGLLDSFMKKNLVDEYIITTAPIILGDGIPLFKTNNPEIRLKLKSTRQFGEFVQNHYVNV</sequence>
<evidence type="ECO:0000313" key="1">
    <source>
        <dbReference type="EMBL" id="WHZ58959.1"/>
    </source>
</evidence>
<name>A0ACD4RF73_9BACI</name>
<organism evidence="1 2">
    <name type="scientific">Metabacillus hrfriensis</name>
    <dbReference type="NCBI Taxonomy" id="3048891"/>
    <lineage>
        <taxon>Bacteria</taxon>
        <taxon>Bacillati</taxon>
        <taxon>Bacillota</taxon>
        <taxon>Bacilli</taxon>
        <taxon>Bacillales</taxon>
        <taxon>Bacillaceae</taxon>
        <taxon>Metabacillus</taxon>
    </lineage>
</organism>
<dbReference type="EMBL" id="CP126116">
    <property type="protein sequence ID" value="WHZ58959.1"/>
    <property type="molecule type" value="Genomic_DNA"/>
</dbReference>
<proteinExistence type="predicted"/>
<reference evidence="2" key="1">
    <citation type="journal article" date="2025" name="Aquaculture">
        <title>Assessment of the bioflocculant production and safety properties of Metabacillus hrfriensis sp. nov. based on phenotypic and whole-genome sequencing analysis.</title>
        <authorList>
            <person name="Zhang R."/>
            <person name="Zhao Z."/>
            <person name="Luo L."/>
            <person name="Wang S."/>
            <person name="Guo K."/>
            <person name="Xu W."/>
        </authorList>
    </citation>
    <scope>NUCLEOTIDE SEQUENCE [LARGE SCALE GENOMIC DNA]</scope>
    <source>
        <strain evidence="2">CT-WN-B3</strain>
    </source>
</reference>
<gene>
    <name evidence="1" type="ORF">QLQ22_06365</name>
</gene>